<accession>A0A9E2W6F5</accession>
<comment type="caution">
    <text evidence="2">The sequence shown here is derived from an EMBL/GenBank/DDBJ whole genome shotgun (WGS) entry which is preliminary data.</text>
</comment>
<gene>
    <name evidence="2" type="ORF">KTO63_21595</name>
</gene>
<dbReference type="EMBL" id="JAHSPG010000016">
    <property type="protein sequence ID" value="MBV4359778.1"/>
    <property type="molecule type" value="Genomic_DNA"/>
</dbReference>
<reference evidence="2" key="1">
    <citation type="submission" date="2021-06" db="EMBL/GenBank/DDBJ databases">
        <authorList>
            <person name="Huq M.A."/>
        </authorList>
    </citation>
    <scope>NUCLEOTIDE SEQUENCE</scope>
    <source>
        <strain evidence="2">MAH-26</strain>
    </source>
</reference>
<evidence type="ECO:0000313" key="2">
    <source>
        <dbReference type="EMBL" id="MBV4359778.1"/>
    </source>
</evidence>
<name>A0A9E2W6F5_9BACT</name>
<evidence type="ECO:0000313" key="3">
    <source>
        <dbReference type="Proteomes" id="UP000812270"/>
    </source>
</evidence>
<dbReference type="Pfam" id="PF07876">
    <property type="entry name" value="Dabb"/>
    <property type="match status" value="1"/>
</dbReference>
<dbReference type="RefSeq" id="WP_217794041.1">
    <property type="nucleotide sequence ID" value="NZ_JAHSPG010000016.1"/>
</dbReference>
<protein>
    <submittedName>
        <fullName evidence="2">Dabb family protein</fullName>
    </submittedName>
</protein>
<feature type="domain" description="Stress-response A/B barrel" evidence="1">
    <location>
        <begin position="7"/>
        <end position="102"/>
    </location>
</feature>
<evidence type="ECO:0000259" key="1">
    <source>
        <dbReference type="PROSITE" id="PS51502"/>
    </source>
</evidence>
<keyword evidence="3" id="KW-1185">Reference proteome</keyword>
<dbReference type="AlphaFoldDB" id="A0A9E2W6F5"/>
<dbReference type="SMART" id="SM00886">
    <property type="entry name" value="Dabb"/>
    <property type="match status" value="1"/>
</dbReference>
<dbReference type="PROSITE" id="PS51502">
    <property type="entry name" value="S_R_A_B_BARREL"/>
    <property type="match status" value="1"/>
</dbReference>
<organism evidence="2 3">
    <name type="scientific">Pinibacter aurantiacus</name>
    <dbReference type="NCBI Taxonomy" id="2851599"/>
    <lineage>
        <taxon>Bacteria</taxon>
        <taxon>Pseudomonadati</taxon>
        <taxon>Bacteroidota</taxon>
        <taxon>Chitinophagia</taxon>
        <taxon>Chitinophagales</taxon>
        <taxon>Chitinophagaceae</taxon>
        <taxon>Pinibacter</taxon>
    </lineage>
</organism>
<dbReference type="Proteomes" id="UP000812270">
    <property type="component" value="Unassembled WGS sequence"/>
</dbReference>
<sequence length="103" mass="11987">MELKQVFIHHVFFWLKNPTDQNDLAQLEKGLRSLTEISTIKSFHIGKPAATNRGVIDNTYSLSWMIIFDNAADQDSYQVDPIHLKFVEDYSQLWQKVVVYDAI</sequence>
<proteinExistence type="predicted"/>
<dbReference type="InterPro" id="IPR013097">
    <property type="entry name" value="Dabb"/>
</dbReference>